<feature type="domain" description="TIL" evidence="5">
    <location>
        <begin position="92"/>
        <end position="143"/>
    </location>
</feature>
<feature type="region of interest" description="Disordered" evidence="3">
    <location>
        <begin position="228"/>
        <end position="298"/>
    </location>
</feature>
<dbReference type="Gene3D" id="2.10.25.10">
    <property type="entry name" value="Laminin"/>
    <property type="match status" value="3"/>
</dbReference>
<dbReference type="CDD" id="cd19941">
    <property type="entry name" value="TIL"/>
    <property type="match status" value="3"/>
</dbReference>
<evidence type="ECO:0000256" key="2">
    <source>
        <dbReference type="ARBA" id="ARBA00023157"/>
    </source>
</evidence>
<organism evidence="6">
    <name type="scientific">Rhipicephalus zambeziensis</name>
    <dbReference type="NCBI Taxonomy" id="60191"/>
    <lineage>
        <taxon>Eukaryota</taxon>
        <taxon>Metazoa</taxon>
        <taxon>Ecdysozoa</taxon>
        <taxon>Arthropoda</taxon>
        <taxon>Chelicerata</taxon>
        <taxon>Arachnida</taxon>
        <taxon>Acari</taxon>
        <taxon>Parasitiformes</taxon>
        <taxon>Ixodida</taxon>
        <taxon>Ixodoidea</taxon>
        <taxon>Ixodidae</taxon>
        <taxon>Rhipicephalinae</taxon>
        <taxon>Rhipicephalus</taxon>
        <taxon>Rhipicephalus</taxon>
    </lineage>
</organism>
<keyword evidence="2" id="KW-1015">Disulfide bond</keyword>
<feature type="chain" id="PRO_5012894961" evidence="4">
    <location>
        <begin position="19"/>
        <end position="1006"/>
    </location>
</feature>
<dbReference type="AlphaFoldDB" id="A0A224YFN6"/>
<feature type="compositionally biased region" description="Polar residues" evidence="3">
    <location>
        <begin position="241"/>
        <end position="258"/>
    </location>
</feature>
<evidence type="ECO:0000256" key="4">
    <source>
        <dbReference type="SAM" id="SignalP"/>
    </source>
</evidence>
<feature type="compositionally biased region" description="Gly residues" evidence="3">
    <location>
        <begin position="665"/>
        <end position="675"/>
    </location>
</feature>
<evidence type="ECO:0000256" key="3">
    <source>
        <dbReference type="SAM" id="MobiDB-lite"/>
    </source>
</evidence>
<reference evidence="6" key="1">
    <citation type="journal article" date="2017" name="Parasit. Vectors">
        <title>Sialotranscriptomics of Rhipicephalus zambeziensis reveals intricate expression profiles of secretory proteins and suggests tight temporal transcriptional regulation during blood-feeding.</title>
        <authorList>
            <person name="de Castro M.H."/>
            <person name="de Klerk D."/>
            <person name="Pienaar R."/>
            <person name="Rees D.J.G."/>
            <person name="Mans B.J."/>
        </authorList>
    </citation>
    <scope>NUCLEOTIDE SEQUENCE</scope>
    <source>
        <tissue evidence="6">Salivary glands</tissue>
    </source>
</reference>
<feature type="region of interest" description="Disordered" evidence="3">
    <location>
        <begin position="865"/>
        <end position="887"/>
    </location>
</feature>
<feature type="region of interest" description="Disordered" evidence="3">
    <location>
        <begin position="646"/>
        <end position="681"/>
    </location>
</feature>
<evidence type="ECO:0000313" key="6">
    <source>
        <dbReference type="EMBL" id="MAA16506.1"/>
    </source>
</evidence>
<name>A0A224YFN6_9ACAR</name>
<protein>
    <submittedName>
        <fullName evidence="6">TIL domain containing protein</fullName>
    </submittedName>
</protein>
<dbReference type="PANTHER" id="PTHR23259:SF70">
    <property type="entry name" value="ACCESSORY GLAND PROTEIN ACP62F-RELATED"/>
    <property type="match status" value="1"/>
</dbReference>
<dbReference type="EMBL" id="GFPF01005360">
    <property type="protein sequence ID" value="MAA16506.1"/>
    <property type="molecule type" value="Transcribed_RNA"/>
</dbReference>
<keyword evidence="4" id="KW-0732">Signal</keyword>
<feature type="signal peptide" evidence="4">
    <location>
        <begin position="1"/>
        <end position="18"/>
    </location>
</feature>
<feature type="domain" description="TIL" evidence="5">
    <location>
        <begin position="147"/>
        <end position="204"/>
    </location>
</feature>
<dbReference type="InterPro" id="IPR036084">
    <property type="entry name" value="Ser_inhib-like_sf"/>
</dbReference>
<evidence type="ECO:0000256" key="1">
    <source>
        <dbReference type="ARBA" id="ARBA00022690"/>
    </source>
</evidence>
<feature type="compositionally biased region" description="Basic and acidic residues" evidence="3">
    <location>
        <begin position="526"/>
        <end position="536"/>
    </location>
</feature>
<dbReference type="PANTHER" id="PTHR23259">
    <property type="entry name" value="RIDDLE"/>
    <property type="match status" value="1"/>
</dbReference>
<dbReference type="InterPro" id="IPR002919">
    <property type="entry name" value="TIL_dom"/>
</dbReference>
<dbReference type="Pfam" id="PF01826">
    <property type="entry name" value="TIL"/>
    <property type="match status" value="2"/>
</dbReference>
<dbReference type="GO" id="GO:0030414">
    <property type="term" value="F:peptidase inhibitor activity"/>
    <property type="evidence" value="ECO:0007669"/>
    <property type="project" value="UniProtKB-KW"/>
</dbReference>
<dbReference type="SUPFAM" id="SSF57567">
    <property type="entry name" value="Serine protease inhibitors"/>
    <property type="match status" value="2"/>
</dbReference>
<dbReference type="InterPro" id="IPR051368">
    <property type="entry name" value="SerProtInhib-TIL_Domain"/>
</dbReference>
<feature type="region of interest" description="Disordered" evidence="3">
    <location>
        <begin position="401"/>
        <end position="634"/>
    </location>
</feature>
<feature type="compositionally biased region" description="Basic and acidic residues" evidence="3">
    <location>
        <begin position="490"/>
        <end position="512"/>
    </location>
</feature>
<evidence type="ECO:0000259" key="5">
    <source>
        <dbReference type="Pfam" id="PF01826"/>
    </source>
</evidence>
<keyword evidence="1" id="KW-0646">Protease inhibitor</keyword>
<proteinExistence type="predicted"/>
<sequence>MHYVAIFLATTCFGLINASRHCTNCGPEGCSDLEQPVVGKPQKDRFCRPPFTPPWEKEKLRKCVCKRGFVRNSWGECISKKNCWRCKLRRYKDWHSCASACPTTCGQPVLKGCAKKCSPGCECIPGHVVHPKHHHRCVKADSCPPKCPLHSTFKPCVSSCEPKCSEEHPQKCVDRCDTGGCVCDQGYAYFYRNREKFCVRESECSLFAPPPLSFTSKEIEQFNRGEGAINQAGGVGRNREGTPSSGASSRGLNENPSLGTPLPGAAGFGGNLEGAHPSGMSGGAGRGEGEVTGPSPFNGGLAGEALNFLRERMPPSAIEGVFRTGTRLSTGLASGPSLGELDHNAHMRSPEGDFLSRGFEGRGGANVRLEPFVPPLQNAPISGGTSTSENAVNEPLHVSSLPGGLRVENEKGTSLSPLSLNRLPEGPGMRPGANIAIDTLQRGPTGEGQDGHPGLGQPHGTSERGIPGFDESEKITQPLPVAGPGPALSEDLRRLQRPPESEFGTETRRSDVDIGMFGPPPPTMSGREEENSERLGLRMPPPVFERPSKPGFGMLPSSATVRGLGSESNNEESAISREPSATAESGERDVSVVNFGAASPVPTGDRSGEAELEPVGPVTNSGIMPGTGSPESGVSERLEVLNRGETEEITSGPRNVRPGESIVGTGTGRTEGTGRGRNFPLHARTQPVARPLFGTEEYINDGFNRAISHGLLGYGRVGVGMPRRRTPFDVTPGYGRHHFAFYSPRPTSRGAANLGESSFGERAGYINPLVRIEARGSNAFTGFWDRDLSPPGAEIRLPGGMGLYLANRQPFLRIPYRRHGAGVNAGVMLRVRGIPGYGGGSTRRYPEDVFGSRVASHAGTGFQFLSGTSPLPGRREYGGEESPLNRGATNLGALTEHERARLGSFLVPSIGASVGHINSRPNFLPSVTPANFSVGYNGAYLSAVVRDALLRADIAGRGAAASGLYDGRASSGHISLHKGNRLQLRPEGYHGTRSVEYQLARLSESA</sequence>
<feature type="compositionally biased region" description="Gly residues" evidence="3">
    <location>
        <begin position="445"/>
        <end position="454"/>
    </location>
</feature>
<accession>A0A224YFN6</accession>